<keyword evidence="10" id="KW-1185">Reference proteome</keyword>
<dbReference type="InterPro" id="IPR022764">
    <property type="entry name" value="Peptidase_S54_rhomboid_dom"/>
</dbReference>
<dbReference type="FunFam" id="1.20.1540.10:FF:000027">
    <property type="entry name" value="Rhomboid family intramembrane serine protease"/>
    <property type="match status" value="1"/>
</dbReference>
<comment type="similarity">
    <text evidence="2">Belongs to the peptidase S54 family.</text>
</comment>
<dbReference type="KEGG" id="swo:Swol_2049"/>
<dbReference type="PANTHER" id="PTHR43731">
    <property type="entry name" value="RHOMBOID PROTEASE"/>
    <property type="match status" value="1"/>
</dbReference>
<name>Q0AVB1_SYNWW</name>
<dbReference type="GO" id="GO:0004252">
    <property type="term" value="F:serine-type endopeptidase activity"/>
    <property type="evidence" value="ECO:0007669"/>
    <property type="project" value="InterPro"/>
</dbReference>
<dbReference type="GO" id="GO:0016020">
    <property type="term" value="C:membrane"/>
    <property type="evidence" value="ECO:0007669"/>
    <property type="project" value="UniProtKB-SubCell"/>
</dbReference>
<dbReference type="Gene3D" id="1.20.1540.10">
    <property type="entry name" value="Rhomboid-like"/>
    <property type="match status" value="1"/>
</dbReference>
<evidence type="ECO:0000256" key="6">
    <source>
        <dbReference type="ARBA" id="ARBA00023136"/>
    </source>
</evidence>
<dbReference type="RefSeq" id="WP_011641435.1">
    <property type="nucleotide sequence ID" value="NC_008346.1"/>
</dbReference>
<evidence type="ECO:0000256" key="3">
    <source>
        <dbReference type="ARBA" id="ARBA00022692"/>
    </source>
</evidence>
<keyword evidence="6 7" id="KW-0472">Membrane</keyword>
<dbReference type="Pfam" id="PF01694">
    <property type="entry name" value="Rhomboid"/>
    <property type="match status" value="1"/>
</dbReference>
<evidence type="ECO:0000259" key="8">
    <source>
        <dbReference type="Pfam" id="PF01694"/>
    </source>
</evidence>
<dbReference type="PANTHER" id="PTHR43731:SF14">
    <property type="entry name" value="PRESENILIN-ASSOCIATED RHOMBOID-LIKE PROTEIN, MITOCHONDRIAL"/>
    <property type="match status" value="1"/>
</dbReference>
<keyword evidence="3 7" id="KW-0812">Transmembrane</keyword>
<evidence type="ECO:0000256" key="4">
    <source>
        <dbReference type="ARBA" id="ARBA00022801"/>
    </source>
</evidence>
<protein>
    <submittedName>
        <fullName evidence="9">Uncharacterized membrane protein</fullName>
    </submittedName>
</protein>
<dbReference type="STRING" id="335541.Swol_2049"/>
<feature type="transmembrane region" description="Helical" evidence="7">
    <location>
        <begin position="184"/>
        <end position="209"/>
    </location>
</feature>
<dbReference type="InterPro" id="IPR035952">
    <property type="entry name" value="Rhomboid-like_sf"/>
</dbReference>
<dbReference type="Proteomes" id="UP000001968">
    <property type="component" value="Chromosome"/>
</dbReference>
<gene>
    <name evidence="9" type="ordered locus">Swol_2049</name>
</gene>
<evidence type="ECO:0000313" key="9">
    <source>
        <dbReference type="EMBL" id="ABI69343.1"/>
    </source>
</evidence>
<feature type="transmembrane region" description="Helical" evidence="7">
    <location>
        <begin position="127"/>
        <end position="146"/>
    </location>
</feature>
<dbReference type="HOGENOM" id="CLU_055068_5_1_9"/>
<keyword evidence="4" id="KW-0378">Hydrolase</keyword>
<evidence type="ECO:0000256" key="1">
    <source>
        <dbReference type="ARBA" id="ARBA00004141"/>
    </source>
</evidence>
<dbReference type="eggNOG" id="COG0705">
    <property type="taxonomic scope" value="Bacteria"/>
</dbReference>
<feature type="domain" description="Peptidase S54 rhomboid" evidence="8">
    <location>
        <begin position="65"/>
        <end position="214"/>
    </location>
</feature>
<reference evidence="10" key="1">
    <citation type="journal article" date="2010" name="Environ. Microbiol.">
        <title>The genome of Syntrophomonas wolfei: new insights into syntrophic metabolism and biohydrogen production.</title>
        <authorList>
            <person name="Sieber J.R."/>
            <person name="Sims D.R."/>
            <person name="Han C."/>
            <person name="Kim E."/>
            <person name="Lykidis A."/>
            <person name="Lapidus A.L."/>
            <person name="McDonnald E."/>
            <person name="Rohlin L."/>
            <person name="Culley D.E."/>
            <person name="Gunsalus R."/>
            <person name="McInerney M.J."/>
        </authorList>
    </citation>
    <scope>NUCLEOTIDE SEQUENCE [LARGE SCALE GENOMIC DNA]</scope>
    <source>
        <strain evidence="10">DSM 2245B / Goettingen</strain>
    </source>
</reference>
<keyword evidence="5 7" id="KW-1133">Transmembrane helix</keyword>
<feature type="transmembrane region" description="Helical" evidence="7">
    <location>
        <begin position="70"/>
        <end position="90"/>
    </location>
</feature>
<feature type="transmembrane region" description="Helical" evidence="7">
    <location>
        <begin position="102"/>
        <end position="121"/>
    </location>
</feature>
<dbReference type="EMBL" id="CP000448">
    <property type="protein sequence ID" value="ABI69343.1"/>
    <property type="molecule type" value="Genomic_DNA"/>
</dbReference>
<dbReference type="OrthoDB" id="9813074at2"/>
<feature type="transmembrane region" description="Helical" evidence="7">
    <location>
        <begin position="12"/>
        <end position="30"/>
    </location>
</feature>
<dbReference type="InterPro" id="IPR050925">
    <property type="entry name" value="Rhomboid_protease_S54"/>
</dbReference>
<proteinExistence type="inferred from homology"/>
<dbReference type="AlphaFoldDB" id="Q0AVB1"/>
<evidence type="ECO:0000256" key="7">
    <source>
        <dbReference type="SAM" id="Phobius"/>
    </source>
</evidence>
<evidence type="ECO:0000256" key="5">
    <source>
        <dbReference type="ARBA" id="ARBA00022989"/>
    </source>
</evidence>
<sequence length="222" mass="24804">MIPLRDSTPSNTFPLITVTIIALNLAIFFYESSLGIEGMVELFSVFGLTPLNYSQGYVPLLAYLPFLTSMFLHGSWMHVIGNMWILWLFGDNLEDRMGRGNFILFYLSCGILAALTHYFVSPLSSEPVVGASGAVAGVMGAYFLLFKKARVLTFIPPFFLFNLPAWIYLGFWALTQIWCGTVSIFMADACGAIAFWAHIGGFLAGMVLYKLFLKREQPLYNV</sequence>
<feature type="transmembrane region" description="Helical" evidence="7">
    <location>
        <begin position="158"/>
        <end position="178"/>
    </location>
</feature>
<evidence type="ECO:0000256" key="2">
    <source>
        <dbReference type="ARBA" id="ARBA00009045"/>
    </source>
</evidence>
<evidence type="ECO:0000313" key="10">
    <source>
        <dbReference type="Proteomes" id="UP000001968"/>
    </source>
</evidence>
<dbReference type="SUPFAM" id="SSF144091">
    <property type="entry name" value="Rhomboid-like"/>
    <property type="match status" value="1"/>
</dbReference>
<organism evidence="9 10">
    <name type="scientific">Syntrophomonas wolfei subsp. wolfei (strain DSM 2245B / Goettingen)</name>
    <dbReference type="NCBI Taxonomy" id="335541"/>
    <lineage>
        <taxon>Bacteria</taxon>
        <taxon>Bacillati</taxon>
        <taxon>Bacillota</taxon>
        <taxon>Clostridia</taxon>
        <taxon>Eubacteriales</taxon>
        <taxon>Syntrophomonadaceae</taxon>
        <taxon>Syntrophomonas</taxon>
    </lineage>
</organism>
<accession>Q0AVB1</accession>
<comment type="subcellular location">
    <subcellularLocation>
        <location evidence="1">Membrane</location>
        <topology evidence="1">Multi-pass membrane protein</topology>
    </subcellularLocation>
</comment>